<evidence type="ECO:0008006" key="3">
    <source>
        <dbReference type="Google" id="ProtNLM"/>
    </source>
</evidence>
<evidence type="ECO:0000313" key="2">
    <source>
        <dbReference type="Proteomes" id="UP001501302"/>
    </source>
</evidence>
<reference evidence="2" key="1">
    <citation type="journal article" date="2019" name="Int. J. Syst. Evol. Microbiol.">
        <title>The Global Catalogue of Microorganisms (GCM) 10K type strain sequencing project: providing services to taxonomists for standard genome sequencing and annotation.</title>
        <authorList>
            <consortium name="The Broad Institute Genomics Platform"/>
            <consortium name="The Broad Institute Genome Sequencing Center for Infectious Disease"/>
            <person name="Wu L."/>
            <person name="Ma J."/>
        </authorList>
    </citation>
    <scope>NUCLEOTIDE SEQUENCE [LARGE SCALE GENOMIC DNA]</scope>
    <source>
        <strain evidence="2">JCM 18285</strain>
    </source>
</reference>
<dbReference type="InterPro" id="IPR026341">
    <property type="entry name" value="T9SS_type_B"/>
</dbReference>
<dbReference type="RefSeq" id="WP_345193662.1">
    <property type="nucleotide sequence ID" value="NZ_BAABJJ010000044.1"/>
</dbReference>
<organism evidence="1 2">
    <name type="scientific">Algibacter agarivorans</name>
    <dbReference type="NCBI Taxonomy" id="1109741"/>
    <lineage>
        <taxon>Bacteria</taxon>
        <taxon>Pseudomonadati</taxon>
        <taxon>Bacteroidota</taxon>
        <taxon>Flavobacteriia</taxon>
        <taxon>Flavobacteriales</taxon>
        <taxon>Flavobacteriaceae</taxon>
        <taxon>Algibacter</taxon>
    </lineage>
</organism>
<sequence length="922" mass="102308">MKKTLIFIIFCIIGLHTFSQNEASNWYFGENAGIKFNVFTGGVTFLADGKINTREGCASISDSNGQLLFYTDGTTVYNSLHEVMPNGTGLLGDESSTQSAIVVPKPNEPNIYYIFTVGSNQTNTGLNYSIVDVLANSGNGEVKNKNTNLITNCAEKISAVVKDCDTKSIWVITLSTASGIINRSSLLNTFYAYEINGTGVNSVPVKSTLPIDIFDSRGYLKLSPSGTKLACANVTSGLYLFDFDSDTGIVSKPQLLNINNINDKPYGIEFSPNSELLYVTSTNDFFDRTEPSNNNIPSNHNSILLQYNLKATDIVNSQVILDSRDLYRSALQLGPNGKIYRSLSTTYDIGFNGLGAINNPNLLGTVASYQHNAINLGTNNSTQGLPPFIASFFNEQIDIIKNGNSTSYLPLCENDTYTLVADIIPGSKYIWTRDNILLPESDFDLVVTESGAYKVVIEPLGNVITNSCGLPQGQAKIEFFEYPQALDATLLQCDLDLSSVGITTFNLTEANEMTTNPSDDITVTFHNTPDDAISGINAILNPETYENKQPNEVLYTRVTHDLSGCFETATLILGVSNTQVPTYTAKPICDEIDSPDGINLIQLEPYVTEIANTLLIPISDIRVKFYANLNDALLEENKIQEYRNTTPYSQFLYYRVETISNNECYGINEIELIIDKLPEIIENQTIYYCLNKFPETISIDAGLISDSTNNYTYNWLHGERDYEIQINQPGTYTVAVTNTNGCSKTRTVIVEPLNTATFSTPPYDINDFSSNNSITVFINEDSQDVFQFALLDEDNLIYRDFQDSNVFENISAGIYTINVKEIKNDCGITPLPVSVVGFPKFFTPNNDGIHDTWQILGVSSMFQPNTKIQIFNRYGKLIKELAPLGEGWNGLMNGNKLPADDYWFSIRLQDGRIFKNHFTLKY</sequence>
<keyword evidence="2" id="KW-1185">Reference proteome</keyword>
<dbReference type="Proteomes" id="UP001501302">
    <property type="component" value="Unassembled WGS sequence"/>
</dbReference>
<evidence type="ECO:0000313" key="1">
    <source>
        <dbReference type="EMBL" id="GAA4955037.1"/>
    </source>
</evidence>
<protein>
    <recommendedName>
        <fullName evidence="3">Gliding motility-associated C-terminal domain-containing protein</fullName>
    </recommendedName>
</protein>
<dbReference type="Pfam" id="PF13585">
    <property type="entry name" value="CHU_C"/>
    <property type="match status" value="1"/>
</dbReference>
<dbReference type="EMBL" id="BAABJJ010000044">
    <property type="protein sequence ID" value="GAA4955037.1"/>
    <property type="molecule type" value="Genomic_DNA"/>
</dbReference>
<gene>
    <name evidence="1" type="ORF">GCM10023314_30920</name>
</gene>
<dbReference type="InterPro" id="IPR011044">
    <property type="entry name" value="Quino_amine_DH_bsu"/>
</dbReference>
<proteinExistence type="predicted"/>
<name>A0ABP9GW38_9FLAO</name>
<dbReference type="SUPFAM" id="SSF50969">
    <property type="entry name" value="YVTN repeat-like/Quinoprotein amine dehydrogenase"/>
    <property type="match status" value="1"/>
</dbReference>
<comment type="caution">
    <text evidence="1">The sequence shown here is derived from an EMBL/GenBank/DDBJ whole genome shotgun (WGS) entry which is preliminary data.</text>
</comment>
<accession>A0ABP9GW38</accession>
<dbReference type="NCBIfam" id="TIGR04131">
    <property type="entry name" value="Bac_Flav_CTERM"/>
    <property type="match status" value="1"/>
</dbReference>